<keyword evidence="2" id="KW-1185">Reference proteome</keyword>
<organism evidence="1 2">
    <name type="scientific">Elysia crispata</name>
    <name type="common">lettuce slug</name>
    <dbReference type="NCBI Taxonomy" id="231223"/>
    <lineage>
        <taxon>Eukaryota</taxon>
        <taxon>Metazoa</taxon>
        <taxon>Spiralia</taxon>
        <taxon>Lophotrochozoa</taxon>
        <taxon>Mollusca</taxon>
        <taxon>Gastropoda</taxon>
        <taxon>Heterobranchia</taxon>
        <taxon>Euthyneura</taxon>
        <taxon>Panpulmonata</taxon>
        <taxon>Sacoglossa</taxon>
        <taxon>Placobranchoidea</taxon>
        <taxon>Plakobranchidae</taxon>
        <taxon>Elysia</taxon>
    </lineage>
</organism>
<sequence length="115" mass="12169">MRRSSGGLVSSDLALSERVVLAQVSCYMGKETAGLDSSNRTSKNVSPMGFSSGGSFCIVFTDCYFTVGWSLIANTLCVSRRVLPTQSQIPSTYSTEGSRLPTVKAACPEASDLNA</sequence>
<dbReference type="Proteomes" id="UP001283361">
    <property type="component" value="Unassembled WGS sequence"/>
</dbReference>
<protein>
    <submittedName>
        <fullName evidence="1">Uncharacterized protein</fullName>
    </submittedName>
</protein>
<evidence type="ECO:0000313" key="2">
    <source>
        <dbReference type="Proteomes" id="UP001283361"/>
    </source>
</evidence>
<comment type="caution">
    <text evidence="1">The sequence shown here is derived from an EMBL/GenBank/DDBJ whole genome shotgun (WGS) entry which is preliminary data.</text>
</comment>
<reference evidence="1" key="1">
    <citation type="journal article" date="2023" name="G3 (Bethesda)">
        <title>A reference genome for the long-term kleptoplast-retaining sea slug Elysia crispata morphotype clarki.</title>
        <authorList>
            <person name="Eastman K.E."/>
            <person name="Pendleton A.L."/>
            <person name="Shaikh M.A."/>
            <person name="Suttiyut T."/>
            <person name="Ogas R."/>
            <person name="Tomko P."/>
            <person name="Gavelis G."/>
            <person name="Widhalm J.R."/>
            <person name="Wisecaver J.H."/>
        </authorList>
    </citation>
    <scope>NUCLEOTIDE SEQUENCE</scope>
    <source>
        <strain evidence="1">ECLA1</strain>
    </source>
</reference>
<evidence type="ECO:0000313" key="1">
    <source>
        <dbReference type="EMBL" id="KAK3782962.1"/>
    </source>
</evidence>
<name>A0AAE1A8H4_9GAST</name>
<dbReference type="EMBL" id="JAWDGP010002467">
    <property type="protein sequence ID" value="KAK3782962.1"/>
    <property type="molecule type" value="Genomic_DNA"/>
</dbReference>
<gene>
    <name evidence="1" type="ORF">RRG08_065871</name>
</gene>
<proteinExistence type="predicted"/>
<dbReference type="AlphaFoldDB" id="A0AAE1A8H4"/>
<accession>A0AAE1A8H4</accession>